<dbReference type="AlphaFoldDB" id="A0A3S5X2S7"/>
<dbReference type="InterPro" id="IPR010010">
    <property type="entry name" value="PSI_PsaM"/>
</dbReference>
<proteinExistence type="inferred from homology"/>
<keyword evidence="2 7" id="KW-0812">Transmembrane</keyword>
<evidence type="ECO:0000256" key="4">
    <source>
        <dbReference type="ARBA" id="ARBA00022989"/>
    </source>
</evidence>
<protein>
    <recommendedName>
        <fullName evidence="7">Photosystem I reaction center subunit XII</fullName>
    </recommendedName>
    <alternativeName>
        <fullName evidence="7">PSI-M</fullName>
    </alternativeName>
</protein>
<keyword evidence="1 7" id="KW-0602">Photosynthesis</keyword>
<dbReference type="GO" id="GO:0009522">
    <property type="term" value="C:photosystem I"/>
    <property type="evidence" value="ECO:0007669"/>
    <property type="project" value="UniProtKB-KW"/>
</dbReference>
<reference evidence="8" key="2">
    <citation type="journal article" date="2019" name="Mol. Phylogenet. Evol.">
        <title>Reassessment of the classification of bryopsidales (chlorophyta) based on chloroplast phylogenomic analyses.</title>
        <authorList>
            <person name="Cremen M.C."/>
            <person name="Leliaert F."/>
            <person name="West J."/>
            <person name="Lam D.W."/>
            <person name="Shimada S."/>
            <person name="Lopez-Bautista J.M."/>
            <person name="Verbruggen H."/>
        </authorList>
    </citation>
    <scope>NUCLEOTIDE SEQUENCE</scope>
</reference>
<dbReference type="SUPFAM" id="SSF81548">
    <property type="entry name" value="Subunit XII of photosystem I reaction centre, PsaM"/>
    <property type="match status" value="1"/>
</dbReference>
<dbReference type="HAMAP" id="MF_00828">
    <property type="entry name" value="PSI_PsaM"/>
    <property type="match status" value="1"/>
</dbReference>
<name>A0A3S5X2S7_9CHLO</name>
<dbReference type="Pfam" id="PF07465">
    <property type="entry name" value="PsaM"/>
    <property type="match status" value="1"/>
</dbReference>
<keyword evidence="3 7" id="KW-0603">Photosystem I</keyword>
<dbReference type="NCBIfam" id="TIGR03053">
    <property type="entry name" value="PS_I_psaM"/>
    <property type="match status" value="1"/>
</dbReference>
<reference evidence="8" key="1">
    <citation type="submission" date="2018-07" db="EMBL/GenBank/DDBJ databases">
        <authorList>
            <person name="Cremen M.C."/>
            <person name="Leliaert F."/>
            <person name="West J."/>
            <person name="Lam D.W."/>
            <person name="Shimada S."/>
            <person name="Lopez-Bautista J.M."/>
            <person name="Verbruggen H."/>
        </authorList>
    </citation>
    <scope>NUCLEOTIDE SEQUENCE</scope>
</reference>
<keyword evidence="5 7" id="KW-0793">Thylakoid</keyword>
<dbReference type="GO" id="GO:0015979">
    <property type="term" value="P:photosynthesis"/>
    <property type="evidence" value="ECO:0007669"/>
    <property type="project" value="UniProtKB-UniRule"/>
</dbReference>
<keyword evidence="4 7" id="KW-1133">Transmembrane helix</keyword>
<organism evidence="8">
    <name type="scientific">Pseudobryopsis hainanensis</name>
    <dbReference type="NCBI Taxonomy" id="2320808"/>
    <lineage>
        <taxon>Eukaryota</taxon>
        <taxon>Viridiplantae</taxon>
        <taxon>Chlorophyta</taxon>
        <taxon>core chlorophytes</taxon>
        <taxon>Ulvophyceae</taxon>
        <taxon>TCBD clade</taxon>
        <taxon>Bryopsidales</taxon>
        <taxon>Bryopsidineae</taxon>
        <taxon>Pseudobryopsidaceae</taxon>
        <taxon>Pseudobryopsis</taxon>
    </lineage>
</organism>
<keyword evidence="6 7" id="KW-0472">Membrane</keyword>
<comment type="subcellular location">
    <subcellularLocation>
        <location evidence="7">Plastid</location>
        <location evidence="7">Chloroplast thylakoid membrane</location>
        <topology evidence="7">Single-pass membrane protein</topology>
    </subcellularLocation>
</comment>
<keyword evidence="8" id="KW-0934">Plastid</keyword>
<evidence type="ECO:0000313" key="8">
    <source>
        <dbReference type="EMBL" id="AYC64262.1"/>
    </source>
</evidence>
<dbReference type="EMBL" id="MH591091">
    <property type="protein sequence ID" value="AYC64262.1"/>
    <property type="molecule type" value="Genomic_DNA"/>
</dbReference>
<keyword evidence="8" id="KW-0150">Chloroplast</keyword>
<evidence type="ECO:0000256" key="5">
    <source>
        <dbReference type="ARBA" id="ARBA00023078"/>
    </source>
</evidence>
<evidence type="ECO:0000256" key="7">
    <source>
        <dbReference type="HAMAP-Rule" id="MF_00828"/>
    </source>
</evidence>
<gene>
    <name evidence="7 8" type="primary">psaM</name>
</gene>
<geneLocation type="chloroplast" evidence="8"/>
<accession>A0A3S5X2S7</accession>
<comment type="similarity">
    <text evidence="7">Belongs to the PsaM family.</text>
</comment>
<evidence type="ECO:0000256" key="3">
    <source>
        <dbReference type="ARBA" id="ARBA00022836"/>
    </source>
</evidence>
<evidence type="ECO:0000256" key="2">
    <source>
        <dbReference type="ARBA" id="ARBA00022692"/>
    </source>
</evidence>
<feature type="transmembrane region" description="Helical" evidence="7">
    <location>
        <begin position="6"/>
        <end position="26"/>
    </location>
</feature>
<evidence type="ECO:0000256" key="6">
    <source>
        <dbReference type="ARBA" id="ARBA00023136"/>
    </source>
</evidence>
<evidence type="ECO:0000256" key="1">
    <source>
        <dbReference type="ARBA" id="ARBA00022531"/>
    </source>
</evidence>
<dbReference type="InterPro" id="IPR037279">
    <property type="entry name" value="PSI_PsaM_sf"/>
</dbReference>
<dbReference type="GO" id="GO:0009535">
    <property type="term" value="C:chloroplast thylakoid membrane"/>
    <property type="evidence" value="ECO:0007669"/>
    <property type="project" value="UniProtKB-SubCell"/>
</dbReference>
<sequence length="32" mass="3498">MPISESQIFIAVFIALINGFLALRLGSALYND</sequence>